<evidence type="ECO:0000313" key="1">
    <source>
        <dbReference type="EMBL" id="KAJ2990414.1"/>
    </source>
</evidence>
<evidence type="ECO:0000313" key="2">
    <source>
        <dbReference type="Proteomes" id="UP001143856"/>
    </source>
</evidence>
<dbReference type="EMBL" id="JAPDGR010000421">
    <property type="protein sequence ID" value="KAJ2990414.1"/>
    <property type="molecule type" value="Genomic_DNA"/>
</dbReference>
<sequence length="94" mass="10099">MKTSILTLVLLAAAGSVDAKSCKKGGFYCGQSLLNRGNYDAHIRETLKDNKQPTDQAHILNSRFRCDAGGDITFLAYCSRGCSGVGSSDDDYCL</sequence>
<accession>A0ACC1PD36</accession>
<reference evidence="1" key="1">
    <citation type="submission" date="2022-10" db="EMBL/GenBank/DDBJ databases">
        <title>Genome Sequence of Xylaria curta.</title>
        <authorList>
            <person name="Buettner E."/>
        </authorList>
    </citation>
    <scope>NUCLEOTIDE SEQUENCE</scope>
    <source>
        <strain evidence="1">Babe10</strain>
    </source>
</reference>
<name>A0ACC1PD36_9PEZI</name>
<protein>
    <submittedName>
        <fullName evidence="1">Uncharacterized protein</fullName>
    </submittedName>
</protein>
<proteinExistence type="predicted"/>
<dbReference type="Proteomes" id="UP001143856">
    <property type="component" value="Unassembled WGS sequence"/>
</dbReference>
<keyword evidence="2" id="KW-1185">Reference proteome</keyword>
<comment type="caution">
    <text evidence="1">The sequence shown here is derived from an EMBL/GenBank/DDBJ whole genome shotgun (WGS) entry which is preliminary data.</text>
</comment>
<organism evidence="1 2">
    <name type="scientific">Xylaria curta</name>
    <dbReference type="NCBI Taxonomy" id="42375"/>
    <lineage>
        <taxon>Eukaryota</taxon>
        <taxon>Fungi</taxon>
        <taxon>Dikarya</taxon>
        <taxon>Ascomycota</taxon>
        <taxon>Pezizomycotina</taxon>
        <taxon>Sordariomycetes</taxon>
        <taxon>Xylariomycetidae</taxon>
        <taxon>Xylariales</taxon>
        <taxon>Xylariaceae</taxon>
        <taxon>Xylaria</taxon>
    </lineage>
</organism>
<gene>
    <name evidence="1" type="ORF">NUW58_g2960</name>
</gene>